<evidence type="ECO:0000313" key="2">
    <source>
        <dbReference type="EMBL" id="PWA35032.1"/>
    </source>
</evidence>
<proteinExistence type="predicted"/>
<protein>
    <submittedName>
        <fullName evidence="2">Uncharacterized protein</fullName>
    </submittedName>
</protein>
<keyword evidence="3" id="KW-1185">Reference proteome</keyword>
<feature type="compositionally biased region" description="Basic and acidic residues" evidence="1">
    <location>
        <begin position="79"/>
        <end position="98"/>
    </location>
</feature>
<feature type="region of interest" description="Disordered" evidence="1">
    <location>
        <begin position="74"/>
        <end position="98"/>
    </location>
</feature>
<dbReference type="AlphaFoldDB" id="A0A2U1KE23"/>
<comment type="caution">
    <text evidence="2">The sequence shown here is derived from an EMBL/GenBank/DDBJ whole genome shotgun (WGS) entry which is preliminary data.</text>
</comment>
<dbReference type="EMBL" id="PKPP01020839">
    <property type="protein sequence ID" value="PWA35032.1"/>
    <property type="molecule type" value="Genomic_DNA"/>
</dbReference>
<name>A0A2U1KE23_ARTAN</name>
<dbReference type="PANTHER" id="PTHR34130">
    <property type="entry name" value="OS08G0243800 PROTEIN"/>
    <property type="match status" value="1"/>
</dbReference>
<organism evidence="2 3">
    <name type="scientific">Artemisia annua</name>
    <name type="common">Sweet wormwood</name>
    <dbReference type="NCBI Taxonomy" id="35608"/>
    <lineage>
        <taxon>Eukaryota</taxon>
        <taxon>Viridiplantae</taxon>
        <taxon>Streptophyta</taxon>
        <taxon>Embryophyta</taxon>
        <taxon>Tracheophyta</taxon>
        <taxon>Spermatophyta</taxon>
        <taxon>Magnoliopsida</taxon>
        <taxon>eudicotyledons</taxon>
        <taxon>Gunneridae</taxon>
        <taxon>Pentapetalae</taxon>
        <taxon>asterids</taxon>
        <taxon>campanulids</taxon>
        <taxon>Asterales</taxon>
        <taxon>Asteraceae</taxon>
        <taxon>Asteroideae</taxon>
        <taxon>Anthemideae</taxon>
        <taxon>Artemisiinae</taxon>
        <taxon>Artemisia</taxon>
    </lineage>
</organism>
<sequence length="213" mass="24402">MQDFNHDDETVSLSDLPIYGFDTNCSTTDSEDSSKGDESFEFFSDEWSKNNRNSNYFAYEHMVFGRKLIHPKQPAISRKAQESKKRDHASTKVDLDESASRNKEFAKYISMNKGRNHSVHDTKRVLPSSASMKSRWFYYGFGMARVPTEMDLSAIKSRQNRHRKNRSLGSIKEENNSFQEAKGLGRLIRELSCDGHTQANSMVKASLVCIPRV</sequence>
<evidence type="ECO:0000256" key="1">
    <source>
        <dbReference type="SAM" id="MobiDB-lite"/>
    </source>
</evidence>
<dbReference type="OrthoDB" id="1576948at2759"/>
<gene>
    <name evidence="2" type="ORF">CTI12_AA613320</name>
</gene>
<evidence type="ECO:0000313" key="3">
    <source>
        <dbReference type="Proteomes" id="UP000245207"/>
    </source>
</evidence>
<accession>A0A2U1KE23</accession>
<reference evidence="2 3" key="1">
    <citation type="journal article" date="2018" name="Mol. Plant">
        <title>The genome of Artemisia annua provides insight into the evolution of Asteraceae family and artemisinin biosynthesis.</title>
        <authorList>
            <person name="Shen Q."/>
            <person name="Zhang L."/>
            <person name="Liao Z."/>
            <person name="Wang S."/>
            <person name="Yan T."/>
            <person name="Shi P."/>
            <person name="Liu M."/>
            <person name="Fu X."/>
            <person name="Pan Q."/>
            <person name="Wang Y."/>
            <person name="Lv Z."/>
            <person name="Lu X."/>
            <person name="Zhang F."/>
            <person name="Jiang W."/>
            <person name="Ma Y."/>
            <person name="Chen M."/>
            <person name="Hao X."/>
            <person name="Li L."/>
            <person name="Tang Y."/>
            <person name="Lv G."/>
            <person name="Zhou Y."/>
            <person name="Sun X."/>
            <person name="Brodelius P.E."/>
            <person name="Rose J.K.C."/>
            <person name="Tang K."/>
        </authorList>
    </citation>
    <scope>NUCLEOTIDE SEQUENCE [LARGE SCALE GENOMIC DNA]</scope>
    <source>
        <strain evidence="3">cv. Huhao1</strain>
        <tissue evidence="2">Leaf</tissue>
    </source>
</reference>
<dbReference type="Proteomes" id="UP000245207">
    <property type="component" value="Unassembled WGS sequence"/>
</dbReference>
<dbReference type="PANTHER" id="PTHR34130:SF3">
    <property type="entry name" value="DUF1645 FAMILY PROTEIN"/>
    <property type="match status" value="1"/>
</dbReference>